<evidence type="ECO:0000256" key="4">
    <source>
        <dbReference type="ARBA" id="ARBA00023125"/>
    </source>
</evidence>
<gene>
    <name evidence="8" type="ORF">Celaphus_00015571</name>
</gene>
<keyword evidence="4" id="KW-0238">DNA-binding</keyword>
<evidence type="ECO:0000256" key="5">
    <source>
        <dbReference type="ARBA" id="ARBA00023172"/>
    </source>
</evidence>
<keyword evidence="3" id="KW-0227">DNA damage</keyword>
<dbReference type="Gene3D" id="3.40.50.300">
    <property type="entry name" value="P-loop containing nucleotide triphosphate hydrolases"/>
    <property type="match status" value="1"/>
</dbReference>
<evidence type="ECO:0000259" key="7">
    <source>
        <dbReference type="PROSITE" id="PS50162"/>
    </source>
</evidence>
<organism evidence="8 9">
    <name type="scientific">Cervus elaphus hippelaphus</name>
    <name type="common">European red deer</name>
    <dbReference type="NCBI Taxonomy" id="46360"/>
    <lineage>
        <taxon>Eukaryota</taxon>
        <taxon>Metazoa</taxon>
        <taxon>Chordata</taxon>
        <taxon>Craniata</taxon>
        <taxon>Vertebrata</taxon>
        <taxon>Euteleostomi</taxon>
        <taxon>Mammalia</taxon>
        <taxon>Eutheria</taxon>
        <taxon>Laurasiatheria</taxon>
        <taxon>Artiodactyla</taxon>
        <taxon>Ruminantia</taxon>
        <taxon>Pecora</taxon>
        <taxon>Cervidae</taxon>
        <taxon>Cervinae</taxon>
        <taxon>Cervus</taxon>
    </lineage>
</organism>
<feature type="domain" description="RecA family profile 1" evidence="7">
    <location>
        <begin position="67"/>
        <end position="138"/>
    </location>
</feature>
<comment type="similarity">
    <text evidence="2">Belongs to the RecA family. RAD51 subfamily.</text>
</comment>
<dbReference type="GO" id="GO:0005524">
    <property type="term" value="F:ATP binding"/>
    <property type="evidence" value="ECO:0007669"/>
    <property type="project" value="InterPro"/>
</dbReference>
<keyword evidence="6" id="KW-0539">Nucleus</keyword>
<sequence length="220" mass="23028">MQLQGAAKLRSVKEVLHLSGPDLQRLTRLSSPDVRLLLRAAASLLQGHGVCTGAGALAWGAGGLGGDTLLHCVSEKVPVLLARGMARLVVVDSVAAPFRCEFDGAALALRAQRLLALGAELRRLSCAFRSPVLCVNQVTEALEEQDSVAGLPGMSPALGITWANQLLVRLLADRQRPEEAALAPPGRTLRVVFAPHLPPSSCSYTITSEGVRGTPGTTCG</sequence>
<name>A0A212CSK2_CEREH</name>
<evidence type="ECO:0000313" key="8">
    <source>
        <dbReference type="EMBL" id="OWK08986.1"/>
    </source>
</evidence>
<dbReference type="PANTHER" id="PTHR46487:SF1">
    <property type="entry name" value="DNA REPAIR PROTEIN XRCC3"/>
    <property type="match status" value="1"/>
</dbReference>
<evidence type="ECO:0000256" key="2">
    <source>
        <dbReference type="ARBA" id="ARBA00007095"/>
    </source>
</evidence>
<dbReference type="OrthoDB" id="1861185at2759"/>
<evidence type="ECO:0000256" key="3">
    <source>
        <dbReference type="ARBA" id="ARBA00022763"/>
    </source>
</evidence>
<dbReference type="InterPro" id="IPR058766">
    <property type="entry name" value="HHH_XRCC3_RAD51B"/>
</dbReference>
<comment type="subcellular location">
    <subcellularLocation>
        <location evidence="1">Nucleus</location>
    </subcellularLocation>
</comment>
<dbReference type="GO" id="GO:0071140">
    <property type="term" value="P:resolution of mitotic recombination intermediates"/>
    <property type="evidence" value="ECO:0007669"/>
    <property type="project" value="TreeGrafter"/>
</dbReference>
<dbReference type="EMBL" id="MKHE01000013">
    <property type="protein sequence ID" value="OWK08986.1"/>
    <property type="molecule type" value="Genomic_DNA"/>
</dbReference>
<dbReference type="GO" id="GO:0090656">
    <property type="term" value="P:t-circle formation"/>
    <property type="evidence" value="ECO:0007669"/>
    <property type="project" value="TreeGrafter"/>
</dbReference>
<evidence type="ECO:0000313" key="9">
    <source>
        <dbReference type="Proteomes" id="UP000242450"/>
    </source>
</evidence>
<evidence type="ECO:0000256" key="1">
    <source>
        <dbReference type="ARBA" id="ARBA00004123"/>
    </source>
</evidence>
<dbReference type="PROSITE" id="PS50162">
    <property type="entry name" value="RECA_2"/>
    <property type="match status" value="1"/>
</dbReference>
<comment type="caution">
    <text evidence="8">The sequence shown here is derived from an EMBL/GenBank/DDBJ whole genome shotgun (WGS) entry which is preliminary data.</text>
</comment>
<keyword evidence="9" id="KW-1185">Reference proteome</keyword>
<dbReference type="PANTHER" id="PTHR46487">
    <property type="entry name" value="DNA REPAIR PROTEIN XRCC3"/>
    <property type="match status" value="1"/>
</dbReference>
<dbReference type="GO" id="GO:0000400">
    <property type="term" value="F:four-way junction DNA binding"/>
    <property type="evidence" value="ECO:0007669"/>
    <property type="project" value="TreeGrafter"/>
</dbReference>
<accession>A0A212CSK2</accession>
<dbReference type="GO" id="GO:0005657">
    <property type="term" value="C:replication fork"/>
    <property type="evidence" value="ECO:0007669"/>
    <property type="project" value="TreeGrafter"/>
</dbReference>
<dbReference type="Pfam" id="PF26169">
    <property type="entry name" value="HHH_XRCC3_RpoA"/>
    <property type="match status" value="1"/>
</dbReference>
<dbReference type="InterPro" id="IPR027417">
    <property type="entry name" value="P-loop_NTPase"/>
</dbReference>
<dbReference type="SUPFAM" id="SSF52540">
    <property type="entry name" value="P-loop containing nucleoside triphosphate hydrolases"/>
    <property type="match status" value="1"/>
</dbReference>
<proteinExistence type="inferred from homology"/>
<evidence type="ECO:0000256" key="6">
    <source>
        <dbReference type="ARBA" id="ARBA00023242"/>
    </source>
</evidence>
<dbReference type="Pfam" id="PF08423">
    <property type="entry name" value="Rad51"/>
    <property type="match status" value="1"/>
</dbReference>
<dbReference type="GO" id="GO:0000722">
    <property type="term" value="P:telomere maintenance via recombination"/>
    <property type="evidence" value="ECO:0007669"/>
    <property type="project" value="TreeGrafter"/>
</dbReference>
<dbReference type="GO" id="GO:0140664">
    <property type="term" value="F:ATP-dependent DNA damage sensor activity"/>
    <property type="evidence" value="ECO:0007669"/>
    <property type="project" value="InterPro"/>
</dbReference>
<keyword evidence="5" id="KW-0233">DNA recombination</keyword>
<dbReference type="InterPro" id="IPR020588">
    <property type="entry name" value="RecA_ATP-bd"/>
</dbReference>
<dbReference type="InterPro" id="IPR013632">
    <property type="entry name" value="Rad51_C"/>
</dbReference>
<dbReference type="AlphaFoldDB" id="A0A212CSK2"/>
<dbReference type="GO" id="GO:0045003">
    <property type="term" value="P:double-strand break repair via synthesis-dependent strand annealing"/>
    <property type="evidence" value="ECO:0007669"/>
    <property type="project" value="TreeGrafter"/>
</dbReference>
<dbReference type="Proteomes" id="UP000242450">
    <property type="component" value="Chromosome 13"/>
</dbReference>
<reference evidence="8 9" key="1">
    <citation type="journal article" date="2018" name="Mol. Genet. Genomics">
        <title>The red deer Cervus elaphus genome CerEla1.0: sequencing, annotating, genes, and chromosomes.</title>
        <authorList>
            <person name="Bana N.A."/>
            <person name="Nyiri A."/>
            <person name="Nagy J."/>
            <person name="Frank K."/>
            <person name="Nagy T."/>
            <person name="Steger V."/>
            <person name="Schiller M."/>
            <person name="Lakatos P."/>
            <person name="Sugar L."/>
            <person name="Horn P."/>
            <person name="Barta E."/>
            <person name="Orosz L."/>
        </authorList>
    </citation>
    <scope>NUCLEOTIDE SEQUENCE [LARGE SCALE GENOMIC DNA]</scope>
    <source>
        <strain evidence="8">Hungarian</strain>
    </source>
</reference>
<protein>
    <submittedName>
        <fullName evidence="8">XRCC3</fullName>
    </submittedName>
</protein>
<dbReference type="GO" id="GO:0033065">
    <property type="term" value="C:Rad51C-XRCC3 complex"/>
    <property type="evidence" value="ECO:0007669"/>
    <property type="project" value="TreeGrafter"/>
</dbReference>